<dbReference type="EC" id="1.-.-.-" evidence="2"/>
<reference evidence="2 3" key="1">
    <citation type="submission" date="2023-10" db="EMBL/GenBank/DDBJ databases">
        <title>Rubellicoccus peritrichatus gen. nov., sp. nov., isolated from an algae of coral reef tank.</title>
        <authorList>
            <person name="Luo J."/>
        </authorList>
    </citation>
    <scope>NUCLEOTIDE SEQUENCE [LARGE SCALE GENOMIC DNA]</scope>
    <source>
        <strain evidence="2 3">CR14</strain>
    </source>
</reference>
<dbReference type="InterPro" id="IPR020904">
    <property type="entry name" value="Sc_DH/Rdtase_CS"/>
</dbReference>
<evidence type="ECO:0000313" key="3">
    <source>
        <dbReference type="Proteomes" id="UP001304300"/>
    </source>
</evidence>
<dbReference type="InterPro" id="IPR053241">
    <property type="entry name" value="NADPH_pterin_aldehyde_rdct"/>
</dbReference>
<evidence type="ECO:0000313" key="2">
    <source>
        <dbReference type="EMBL" id="WOO39831.1"/>
    </source>
</evidence>
<dbReference type="InterPro" id="IPR036291">
    <property type="entry name" value="NAD(P)-bd_dom_sf"/>
</dbReference>
<organism evidence="2 3">
    <name type="scientific">Rubellicoccus peritrichatus</name>
    <dbReference type="NCBI Taxonomy" id="3080537"/>
    <lineage>
        <taxon>Bacteria</taxon>
        <taxon>Pseudomonadati</taxon>
        <taxon>Verrucomicrobiota</taxon>
        <taxon>Opitutia</taxon>
        <taxon>Puniceicoccales</taxon>
        <taxon>Cerasicoccaceae</taxon>
        <taxon>Rubellicoccus</taxon>
    </lineage>
</organism>
<dbReference type="PRINTS" id="PR00080">
    <property type="entry name" value="SDRFAMILY"/>
</dbReference>
<dbReference type="EMBL" id="CP136920">
    <property type="protein sequence ID" value="WOO39831.1"/>
    <property type="molecule type" value="Genomic_DNA"/>
</dbReference>
<gene>
    <name evidence="2" type="ORF">RZN69_14495</name>
</gene>
<dbReference type="KEGG" id="puo:RZN69_14495"/>
<dbReference type="PROSITE" id="PS00061">
    <property type="entry name" value="ADH_SHORT"/>
    <property type="match status" value="1"/>
</dbReference>
<proteinExistence type="inferred from homology"/>
<dbReference type="PANTHER" id="PTHR45267">
    <property type="match status" value="1"/>
</dbReference>
<dbReference type="RefSeq" id="WP_317831855.1">
    <property type="nucleotide sequence ID" value="NZ_CP136920.1"/>
</dbReference>
<keyword evidence="3" id="KW-1185">Reference proteome</keyword>
<dbReference type="CDD" id="cd05233">
    <property type="entry name" value="SDR_c"/>
    <property type="match status" value="1"/>
</dbReference>
<dbReference type="PRINTS" id="PR00081">
    <property type="entry name" value="GDHRDH"/>
</dbReference>
<dbReference type="SUPFAM" id="SSF51735">
    <property type="entry name" value="NAD(P)-binding Rossmann-fold domains"/>
    <property type="match status" value="1"/>
</dbReference>
<dbReference type="Gene3D" id="3.40.50.720">
    <property type="entry name" value="NAD(P)-binding Rossmann-like Domain"/>
    <property type="match status" value="1"/>
</dbReference>
<dbReference type="Pfam" id="PF00106">
    <property type="entry name" value="adh_short"/>
    <property type="match status" value="1"/>
</dbReference>
<dbReference type="Proteomes" id="UP001304300">
    <property type="component" value="Chromosome"/>
</dbReference>
<accession>A0AAQ3L6E8</accession>
<keyword evidence="2" id="KW-0560">Oxidoreductase</keyword>
<evidence type="ECO:0000256" key="1">
    <source>
        <dbReference type="RuleBase" id="RU000363"/>
    </source>
</evidence>
<dbReference type="AlphaFoldDB" id="A0AAQ3L6E8"/>
<dbReference type="GO" id="GO:0005829">
    <property type="term" value="C:cytosol"/>
    <property type="evidence" value="ECO:0007669"/>
    <property type="project" value="TreeGrafter"/>
</dbReference>
<name>A0AAQ3L6E8_9BACT</name>
<protein>
    <submittedName>
        <fullName evidence="2">SDR family oxidoreductase</fullName>
        <ecNumber evidence="2">1.-.-.-</ecNumber>
    </submittedName>
</protein>
<dbReference type="GO" id="GO:0016616">
    <property type="term" value="F:oxidoreductase activity, acting on the CH-OH group of donors, NAD or NADP as acceptor"/>
    <property type="evidence" value="ECO:0007669"/>
    <property type="project" value="TreeGrafter"/>
</dbReference>
<dbReference type="PANTHER" id="PTHR45267:SF2">
    <property type="entry name" value="NADPH-DEPENDENT PTERIN ALDEHYDE REDUCTASE"/>
    <property type="match status" value="1"/>
</dbReference>
<sequence length="234" mass="25207">MSNSLKTIVITGCTRGIGRALTEKFTQLGHNVIGCGRNDLLIDELRHHPGPSENFSIVNVLKPTQVRNWAEDVVQRHGVPDIIINNAGVAHASVAFWDIEPDDFDRTIDINIKGVANVARAFIPFMLKKGSGIIINMSSGVGTYAIPDFSGYAASKHAIEGLSKSIAKDLPQGIACIPLQPGMVNTEMLQDHLGLESADKGVSPAEWAEYAAPYILTLGPEHSGESMRVEKPNA</sequence>
<comment type="similarity">
    <text evidence="1">Belongs to the short-chain dehydrogenases/reductases (SDR) family.</text>
</comment>
<dbReference type="InterPro" id="IPR002347">
    <property type="entry name" value="SDR_fam"/>
</dbReference>